<name>A0ABM2F664_EQUPR</name>
<dbReference type="GeneID" id="103556837"/>
<evidence type="ECO:0000256" key="3">
    <source>
        <dbReference type="PROSITE-ProRule" id="PRU00302"/>
    </source>
</evidence>
<dbReference type="PROSITE" id="PS50923">
    <property type="entry name" value="SUSHI"/>
    <property type="match status" value="2"/>
</dbReference>
<keyword evidence="1" id="KW-0677">Repeat</keyword>
<dbReference type="InterPro" id="IPR051277">
    <property type="entry name" value="SEZ6_CSMD_C4BPB_Regulators"/>
</dbReference>
<dbReference type="CDD" id="cd00033">
    <property type="entry name" value="CCP"/>
    <property type="match status" value="2"/>
</dbReference>
<feature type="region of interest" description="Disordered" evidence="4">
    <location>
        <begin position="162"/>
        <end position="181"/>
    </location>
</feature>
<evidence type="ECO:0000256" key="1">
    <source>
        <dbReference type="ARBA" id="ARBA00022737"/>
    </source>
</evidence>
<sequence length="181" mass="20187">MTASCPRRWAPLCRPESHFSSWCSFRILLGALVLLLPMSSDACGDPPRYQSMKLKGVAQPRHRPGAIIEYECRLGYRLKRPPLPTSARCQADNTWTPLQEACRRKSCPHPVEPVDGAVQYVNGTLELGSQVHYVCNKGYNLIGTKILYCELDGENVNWSDNPPLCQGHLGPPDESQPPKDT</sequence>
<keyword evidence="3" id="KW-0768">Sushi</keyword>
<keyword evidence="7" id="KW-1185">Reference proteome</keyword>
<gene>
    <name evidence="8" type="primary">LOC103556837</name>
</gene>
<dbReference type="InterPro" id="IPR035976">
    <property type="entry name" value="Sushi/SCR/CCP_sf"/>
</dbReference>
<protein>
    <submittedName>
        <fullName evidence="8">Membrane cofactor protein-like</fullName>
    </submittedName>
</protein>
<dbReference type="SUPFAM" id="SSF57535">
    <property type="entry name" value="Complement control module/SCR domain"/>
    <property type="match status" value="2"/>
</dbReference>
<proteinExistence type="predicted"/>
<feature type="domain" description="Sushi" evidence="6">
    <location>
        <begin position="105"/>
        <end position="167"/>
    </location>
</feature>
<dbReference type="SMART" id="SM00032">
    <property type="entry name" value="CCP"/>
    <property type="match status" value="2"/>
</dbReference>
<evidence type="ECO:0000313" key="8">
    <source>
        <dbReference type="RefSeq" id="XP_008527357.2"/>
    </source>
</evidence>
<dbReference type="PANTHER" id="PTHR45656:SF15">
    <property type="entry name" value="SUSHI DOMAIN-CONTAINING PROTEIN"/>
    <property type="match status" value="1"/>
</dbReference>
<dbReference type="InterPro" id="IPR000436">
    <property type="entry name" value="Sushi_SCR_CCP_dom"/>
</dbReference>
<dbReference type="RefSeq" id="XP_008527357.2">
    <property type="nucleotide sequence ID" value="XM_008529135.2"/>
</dbReference>
<feature type="domain" description="Sushi" evidence="6">
    <location>
        <begin position="41"/>
        <end position="104"/>
    </location>
</feature>
<dbReference type="Proteomes" id="UP001652662">
    <property type="component" value="Chromosome 23"/>
</dbReference>
<evidence type="ECO:0000259" key="6">
    <source>
        <dbReference type="PROSITE" id="PS50923"/>
    </source>
</evidence>
<dbReference type="Pfam" id="PF00084">
    <property type="entry name" value="Sushi"/>
    <property type="match status" value="2"/>
</dbReference>
<accession>A0ABM2F664</accession>
<organism evidence="7 8">
    <name type="scientific">Equus przewalskii</name>
    <name type="common">Przewalski's horse</name>
    <name type="synonym">Equus caballus przewalskii</name>
    <dbReference type="NCBI Taxonomy" id="9798"/>
    <lineage>
        <taxon>Eukaryota</taxon>
        <taxon>Metazoa</taxon>
        <taxon>Chordata</taxon>
        <taxon>Craniata</taxon>
        <taxon>Vertebrata</taxon>
        <taxon>Euteleostomi</taxon>
        <taxon>Mammalia</taxon>
        <taxon>Eutheria</taxon>
        <taxon>Laurasiatheria</taxon>
        <taxon>Perissodactyla</taxon>
        <taxon>Equidae</taxon>
        <taxon>Equus</taxon>
    </lineage>
</organism>
<evidence type="ECO:0000256" key="4">
    <source>
        <dbReference type="SAM" id="MobiDB-lite"/>
    </source>
</evidence>
<reference evidence="8" key="1">
    <citation type="submission" date="2025-08" db="UniProtKB">
        <authorList>
            <consortium name="RefSeq"/>
        </authorList>
    </citation>
    <scope>IDENTIFICATION</scope>
    <source>
        <tissue evidence="8">Blood</tissue>
    </source>
</reference>
<comment type="caution">
    <text evidence="3">Lacks conserved residue(s) required for the propagation of feature annotation.</text>
</comment>
<evidence type="ECO:0000256" key="2">
    <source>
        <dbReference type="ARBA" id="ARBA00023157"/>
    </source>
</evidence>
<feature type="signal peptide" evidence="5">
    <location>
        <begin position="1"/>
        <end position="44"/>
    </location>
</feature>
<dbReference type="Gene3D" id="2.10.70.10">
    <property type="entry name" value="Complement Module, domain 1"/>
    <property type="match status" value="2"/>
</dbReference>
<evidence type="ECO:0000313" key="7">
    <source>
        <dbReference type="Proteomes" id="UP001652662"/>
    </source>
</evidence>
<dbReference type="PANTHER" id="PTHR45656">
    <property type="entry name" value="PROTEIN CBR-CLEC-78"/>
    <property type="match status" value="1"/>
</dbReference>
<keyword evidence="2" id="KW-1015">Disulfide bond</keyword>
<feature type="chain" id="PRO_5045901538" evidence="5">
    <location>
        <begin position="45"/>
        <end position="181"/>
    </location>
</feature>
<evidence type="ECO:0000256" key="5">
    <source>
        <dbReference type="SAM" id="SignalP"/>
    </source>
</evidence>
<keyword evidence="5" id="KW-0732">Signal</keyword>